<evidence type="ECO:0000256" key="1">
    <source>
        <dbReference type="SAM" id="MobiDB-lite"/>
    </source>
</evidence>
<sequence length="95" mass="10536">KLKNKRSDSPELSCVSMKSDESMDPPKNFKSGDSSSVHSKLNTKIWDSPEPSYVSMKSDKSMDPPKNFKSGDSSSVHSDLQKTGDRIKKTIITDI</sequence>
<evidence type="ECO:0000313" key="2">
    <source>
        <dbReference type="EMBL" id="KAF5906039.1"/>
    </source>
</evidence>
<feature type="region of interest" description="Disordered" evidence="1">
    <location>
        <begin position="1"/>
        <end position="95"/>
    </location>
</feature>
<organism evidence="2 3">
    <name type="scientific">Clarias magur</name>
    <name type="common">Asian catfish</name>
    <name type="synonym">Macropteronotus magur</name>
    <dbReference type="NCBI Taxonomy" id="1594786"/>
    <lineage>
        <taxon>Eukaryota</taxon>
        <taxon>Metazoa</taxon>
        <taxon>Chordata</taxon>
        <taxon>Craniata</taxon>
        <taxon>Vertebrata</taxon>
        <taxon>Euteleostomi</taxon>
        <taxon>Actinopterygii</taxon>
        <taxon>Neopterygii</taxon>
        <taxon>Teleostei</taxon>
        <taxon>Ostariophysi</taxon>
        <taxon>Siluriformes</taxon>
        <taxon>Clariidae</taxon>
        <taxon>Clarias</taxon>
    </lineage>
</organism>
<dbReference type="Proteomes" id="UP000727407">
    <property type="component" value="Unassembled WGS sequence"/>
</dbReference>
<proteinExistence type="predicted"/>
<dbReference type="OrthoDB" id="8951038at2759"/>
<gene>
    <name evidence="2" type="ORF">DAT39_004198</name>
</gene>
<evidence type="ECO:0000313" key="3">
    <source>
        <dbReference type="Proteomes" id="UP000727407"/>
    </source>
</evidence>
<dbReference type="AlphaFoldDB" id="A0A8J4UMU9"/>
<name>A0A8J4UMU9_CLAMG</name>
<protein>
    <submittedName>
        <fullName evidence="2">Protein NLRC3-like isoform X1</fullName>
    </submittedName>
</protein>
<feature type="compositionally biased region" description="Basic and acidic residues" evidence="1">
    <location>
        <begin position="79"/>
        <end position="88"/>
    </location>
</feature>
<feature type="non-terminal residue" evidence="2">
    <location>
        <position position="95"/>
    </location>
</feature>
<comment type="caution">
    <text evidence="2">The sequence shown here is derived from an EMBL/GenBank/DDBJ whole genome shotgun (WGS) entry which is preliminary data.</text>
</comment>
<feature type="compositionally biased region" description="Polar residues" evidence="1">
    <location>
        <begin position="31"/>
        <end position="42"/>
    </location>
</feature>
<reference evidence="2" key="1">
    <citation type="submission" date="2020-07" db="EMBL/GenBank/DDBJ databases">
        <title>Clarias magur genome sequencing, assembly and annotation.</title>
        <authorList>
            <person name="Kushwaha B."/>
            <person name="Kumar R."/>
            <person name="Das P."/>
            <person name="Joshi C.G."/>
            <person name="Kumar D."/>
            <person name="Nagpure N.S."/>
            <person name="Pandey M."/>
            <person name="Agarwal S."/>
            <person name="Srivastava S."/>
            <person name="Singh M."/>
            <person name="Sahoo L."/>
            <person name="Jayasankar P."/>
            <person name="Meher P.K."/>
            <person name="Koringa P.G."/>
            <person name="Iquebal M.A."/>
            <person name="Das S.P."/>
            <person name="Bit A."/>
            <person name="Patnaik S."/>
            <person name="Patel N."/>
            <person name="Shah T.M."/>
            <person name="Hinsu A."/>
            <person name="Jena J.K."/>
        </authorList>
    </citation>
    <scope>NUCLEOTIDE SEQUENCE</scope>
    <source>
        <strain evidence="2">CIFAMagur01</strain>
        <tissue evidence="2">Testis</tissue>
    </source>
</reference>
<dbReference type="EMBL" id="QNUK01000038">
    <property type="protein sequence ID" value="KAF5906039.1"/>
    <property type="molecule type" value="Genomic_DNA"/>
</dbReference>
<accession>A0A8J4UMU9</accession>
<feature type="non-terminal residue" evidence="2">
    <location>
        <position position="1"/>
    </location>
</feature>
<keyword evidence="3" id="KW-1185">Reference proteome</keyword>